<reference evidence="3 4" key="1">
    <citation type="journal article" date="2018" name="Nat. Ecol. Evol.">
        <title>Genomic signatures of mitonuclear coevolution across populations of Tigriopus californicus.</title>
        <authorList>
            <person name="Barreto F.S."/>
            <person name="Watson E.T."/>
            <person name="Lima T.G."/>
            <person name="Willett C.S."/>
            <person name="Edmands S."/>
            <person name="Li W."/>
            <person name="Burton R.S."/>
        </authorList>
    </citation>
    <scope>NUCLEOTIDE SEQUENCE [LARGE SCALE GENOMIC DNA]</scope>
    <source>
        <strain evidence="3 4">San Diego</strain>
    </source>
</reference>
<feature type="region of interest" description="Disordered" evidence="1">
    <location>
        <begin position="531"/>
        <end position="564"/>
    </location>
</feature>
<dbReference type="Proteomes" id="UP000318571">
    <property type="component" value="Chromosome 7"/>
</dbReference>
<protein>
    <recommendedName>
        <fullName evidence="2">CHK kinase-like domain-containing protein</fullName>
    </recommendedName>
</protein>
<evidence type="ECO:0000313" key="3">
    <source>
        <dbReference type="EMBL" id="TRY72023.1"/>
    </source>
</evidence>
<dbReference type="SMART" id="SM00587">
    <property type="entry name" value="CHK"/>
    <property type="match status" value="2"/>
</dbReference>
<accession>A0A553P2W7</accession>
<evidence type="ECO:0000313" key="4">
    <source>
        <dbReference type="Proteomes" id="UP000318571"/>
    </source>
</evidence>
<dbReference type="SUPFAM" id="SSF56112">
    <property type="entry name" value="Protein kinase-like (PK-like)"/>
    <property type="match status" value="2"/>
</dbReference>
<dbReference type="InterPro" id="IPR015897">
    <property type="entry name" value="CHK_kinase-like"/>
</dbReference>
<proteinExistence type="predicted"/>
<feature type="compositionally biased region" description="Polar residues" evidence="1">
    <location>
        <begin position="555"/>
        <end position="564"/>
    </location>
</feature>
<gene>
    <name evidence="3" type="ORF">TCAL_03381</name>
</gene>
<dbReference type="InterPro" id="IPR004119">
    <property type="entry name" value="EcKL"/>
</dbReference>
<dbReference type="AlphaFoldDB" id="A0A553P2W7"/>
<keyword evidence="4" id="KW-1185">Reference proteome</keyword>
<feature type="domain" description="CHK kinase-like" evidence="2">
    <location>
        <begin position="16"/>
        <end position="215"/>
    </location>
</feature>
<organism evidence="3 4">
    <name type="scientific">Tigriopus californicus</name>
    <name type="common">Marine copepod</name>
    <dbReference type="NCBI Taxonomy" id="6832"/>
    <lineage>
        <taxon>Eukaryota</taxon>
        <taxon>Metazoa</taxon>
        <taxon>Ecdysozoa</taxon>
        <taxon>Arthropoda</taxon>
        <taxon>Crustacea</taxon>
        <taxon>Multicrustacea</taxon>
        <taxon>Hexanauplia</taxon>
        <taxon>Copepoda</taxon>
        <taxon>Harpacticoida</taxon>
        <taxon>Harpacticidae</taxon>
        <taxon>Tigriopus</taxon>
    </lineage>
</organism>
<dbReference type="EMBL" id="VCGU01000008">
    <property type="protein sequence ID" value="TRY72023.1"/>
    <property type="molecule type" value="Genomic_DNA"/>
</dbReference>
<dbReference type="PANTHER" id="PTHR11012">
    <property type="entry name" value="PROTEIN KINASE-LIKE DOMAIN-CONTAINING"/>
    <property type="match status" value="1"/>
</dbReference>
<feature type="domain" description="CHK kinase-like" evidence="2">
    <location>
        <begin position="235"/>
        <end position="443"/>
    </location>
</feature>
<evidence type="ECO:0000259" key="2">
    <source>
        <dbReference type="SMART" id="SM00587"/>
    </source>
</evidence>
<dbReference type="PANTHER" id="PTHR11012:SF30">
    <property type="entry name" value="PROTEIN KINASE-LIKE DOMAIN-CONTAINING"/>
    <property type="match status" value="1"/>
</dbReference>
<comment type="caution">
    <text evidence="3">The sequence shown here is derived from an EMBL/GenBank/DDBJ whole genome shotgun (WGS) entry which is preliminary data.</text>
</comment>
<dbReference type="Pfam" id="PF02958">
    <property type="entry name" value="EcKL"/>
    <property type="match status" value="2"/>
</dbReference>
<name>A0A553P2W7_TIGCA</name>
<feature type="compositionally biased region" description="Low complexity" evidence="1">
    <location>
        <begin position="532"/>
        <end position="548"/>
    </location>
</feature>
<evidence type="ECO:0000256" key="1">
    <source>
        <dbReference type="SAM" id="MobiDB-lite"/>
    </source>
</evidence>
<dbReference type="InterPro" id="IPR011009">
    <property type="entry name" value="Kinase-like_dom_sf"/>
</dbReference>
<feature type="non-terminal residue" evidence="3">
    <location>
        <position position="1"/>
    </location>
</feature>
<sequence length="564" mass="65326">VTKFSLRHVPNPHTNQVLHEVELWIKDAKGRRRLDLMVKYPIHGLGLSAQRTPSEATLDASHLMEKPANDPVYRDDTKEIFTKTQTSIATRLYSIFQHSSPDLKGFSHFFMDAVRNLHSIQRDMVNPNQEDSPFHVLCHGDLWRQNVLFYYGTSLECQTDCVDVRFEDLHRARYASLVTDILYFLFTTVDFEIRRDHTMDFLAVYYDHFVKNVECESINDLAESDDHLLSSSDILVLQDLFAAGYHSASQERMDECGLDFNHSIMTISRLARFHAVSYAMQGDLGRRMNDHYPFLTEDPVYRDDTKEIFTKTQTSIATRLYSIFQHSSPDLKGFSHFFMDAVRNLHSIQRDMVNPNQEDSPFHVLCHGDLWRQNVLFYYGTSLECQTDCVDVRFEDLHRARYASLVTDILYFLFTTVDFEIRRDHTMDFLAVYYDHFVKSVAKLSPSLSIFTREELFVEFKSKMMYGFLEGICLFSTVYESQIRKLEDEEREHPNLDEGSISGLRPRYSDYKDAVVSMVGDVIRVRFQGEAPPKSALPSSSSPSHPSSGQDFRKSSTNGNGHHD</sequence>